<feature type="compositionally biased region" description="Basic and acidic residues" evidence="1">
    <location>
        <begin position="36"/>
        <end position="79"/>
    </location>
</feature>
<accession>A0A0F8Y0N0</accession>
<feature type="non-terminal residue" evidence="2">
    <location>
        <position position="103"/>
    </location>
</feature>
<evidence type="ECO:0000313" key="2">
    <source>
        <dbReference type="EMBL" id="KKK74838.1"/>
    </source>
</evidence>
<protein>
    <submittedName>
        <fullName evidence="2">Uncharacterized protein</fullName>
    </submittedName>
</protein>
<reference evidence="2" key="1">
    <citation type="journal article" date="2015" name="Nature">
        <title>Complex archaea that bridge the gap between prokaryotes and eukaryotes.</title>
        <authorList>
            <person name="Spang A."/>
            <person name="Saw J.H."/>
            <person name="Jorgensen S.L."/>
            <person name="Zaremba-Niedzwiedzka K."/>
            <person name="Martijn J."/>
            <person name="Lind A.E."/>
            <person name="van Eijk R."/>
            <person name="Schleper C."/>
            <person name="Guy L."/>
            <person name="Ettema T.J."/>
        </authorList>
    </citation>
    <scope>NUCLEOTIDE SEQUENCE</scope>
</reference>
<dbReference type="AlphaFoldDB" id="A0A0F8Y0N0"/>
<sequence length="103" mass="10735">MADKPDTAEEGKVAPDPELSQLAAAIVNEEVPVTTEGKDSVSPKDGEAPGEKDTPKGEKPKDSQEKPKAEGEGEKKPGEGEDGGEQEDPLKDLATNKGALKVL</sequence>
<evidence type="ECO:0000256" key="1">
    <source>
        <dbReference type="SAM" id="MobiDB-lite"/>
    </source>
</evidence>
<name>A0A0F8Y0N0_9ZZZZ</name>
<gene>
    <name evidence="2" type="ORF">LCGC14_2879730</name>
</gene>
<proteinExistence type="predicted"/>
<feature type="region of interest" description="Disordered" evidence="1">
    <location>
        <begin position="1"/>
        <end position="103"/>
    </location>
</feature>
<organism evidence="2">
    <name type="scientific">marine sediment metagenome</name>
    <dbReference type="NCBI Taxonomy" id="412755"/>
    <lineage>
        <taxon>unclassified sequences</taxon>
        <taxon>metagenomes</taxon>
        <taxon>ecological metagenomes</taxon>
    </lineage>
</organism>
<comment type="caution">
    <text evidence="2">The sequence shown here is derived from an EMBL/GenBank/DDBJ whole genome shotgun (WGS) entry which is preliminary data.</text>
</comment>
<dbReference type="EMBL" id="LAZR01056129">
    <property type="protein sequence ID" value="KKK74838.1"/>
    <property type="molecule type" value="Genomic_DNA"/>
</dbReference>
<feature type="compositionally biased region" description="Basic and acidic residues" evidence="1">
    <location>
        <begin position="1"/>
        <end position="15"/>
    </location>
</feature>